<dbReference type="EMBL" id="QNUE01000001">
    <property type="protein sequence ID" value="REC69459.1"/>
    <property type="molecule type" value="Genomic_DNA"/>
</dbReference>
<dbReference type="Proteomes" id="UP000256769">
    <property type="component" value="Unassembled WGS sequence"/>
</dbReference>
<reference evidence="2 3" key="1">
    <citation type="journal article" date="2007" name="Int. J. Syst. Evol. Microbiol.">
        <title>Chryseobacterium flavum sp. nov., isolated from polluted soil.</title>
        <authorList>
            <person name="Zhou Y."/>
            <person name="Dong J."/>
            <person name="Wang X."/>
            <person name="Huang X."/>
            <person name="Zhang K.Y."/>
            <person name="Zhang Y.Q."/>
            <person name="Guo Y.F."/>
            <person name="Lai R."/>
            <person name="Li W.J."/>
        </authorList>
    </citation>
    <scope>NUCLEOTIDE SEQUENCE [LARGE SCALE GENOMIC DNA]</scope>
    <source>
        <strain evidence="2 3">KCTC 12877</strain>
    </source>
</reference>
<organism evidence="2 3">
    <name type="scientific">Chryseobacterium flavum</name>
    <dbReference type="NCBI Taxonomy" id="415851"/>
    <lineage>
        <taxon>Bacteria</taxon>
        <taxon>Pseudomonadati</taxon>
        <taxon>Bacteroidota</taxon>
        <taxon>Flavobacteriia</taxon>
        <taxon>Flavobacteriales</taxon>
        <taxon>Weeksellaceae</taxon>
        <taxon>Chryseobacterium group</taxon>
        <taxon>Chryseobacterium</taxon>
    </lineage>
</organism>
<accession>A0A3D9CUQ4</accession>
<feature type="signal peptide" evidence="1">
    <location>
        <begin position="1"/>
        <end position="20"/>
    </location>
</feature>
<feature type="chain" id="PRO_5017775491" evidence="1">
    <location>
        <begin position="21"/>
        <end position="185"/>
    </location>
</feature>
<dbReference type="RefSeq" id="WP_115956418.1">
    <property type="nucleotide sequence ID" value="NZ_CBCRVL010000002.1"/>
</dbReference>
<evidence type="ECO:0000256" key="1">
    <source>
        <dbReference type="SAM" id="SignalP"/>
    </source>
</evidence>
<gene>
    <name evidence="2" type="ORF">DRF59_00920</name>
</gene>
<sequence>MLKYIFAVMFAMLSITAVQAQRMTPGQKGLEINAGLLSKEISDNYYLNLTLTVYGKNGSYWIWGAEYTHGLADYRTVRIPLETYTGEMGYSLQLLGDARKTFTLNAGLMAVAGYETINRSEARLFDGSKILDKDNFIYGAGGRLSFETYLSDRLVLLLQGRTKVLWGTDLKQFRPSAGVGLRFNF</sequence>
<dbReference type="OrthoDB" id="1078465at2"/>
<comment type="caution">
    <text evidence="2">The sequence shown here is derived from an EMBL/GenBank/DDBJ whole genome shotgun (WGS) entry which is preliminary data.</text>
</comment>
<keyword evidence="3" id="KW-1185">Reference proteome</keyword>
<dbReference type="Pfam" id="PF10626">
    <property type="entry name" value="TraO"/>
    <property type="match status" value="1"/>
</dbReference>
<name>A0A3D9CUQ4_9FLAO</name>
<dbReference type="AlphaFoldDB" id="A0A3D9CUQ4"/>
<protein>
    <submittedName>
        <fullName evidence="2">Conjugal transfer protein TraO</fullName>
    </submittedName>
</protein>
<evidence type="ECO:0000313" key="3">
    <source>
        <dbReference type="Proteomes" id="UP000256769"/>
    </source>
</evidence>
<evidence type="ECO:0000313" key="2">
    <source>
        <dbReference type="EMBL" id="REC69459.1"/>
    </source>
</evidence>
<keyword evidence="1" id="KW-0732">Signal</keyword>
<proteinExistence type="predicted"/>
<dbReference type="InterPro" id="IPR018899">
    <property type="entry name" value="Conjug_transposon_Tra0"/>
</dbReference>